<evidence type="ECO:0000256" key="2">
    <source>
        <dbReference type="ARBA" id="ARBA00008276"/>
    </source>
</evidence>
<dbReference type="GO" id="GO:0005524">
    <property type="term" value="F:ATP binding"/>
    <property type="evidence" value="ECO:0007669"/>
    <property type="project" value="UniProtKB-KW"/>
</dbReference>
<dbReference type="GO" id="GO:0008841">
    <property type="term" value="F:dihydrofolate synthase activity"/>
    <property type="evidence" value="ECO:0007669"/>
    <property type="project" value="TreeGrafter"/>
</dbReference>
<keyword evidence="6 11" id="KW-0547">Nucleotide-binding</keyword>
<evidence type="ECO:0000256" key="5">
    <source>
        <dbReference type="ARBA" id="ARBA00022723"/>
    </source>
</evidence>
<comment type="caution">
    <text evidence="14">The sequence shown here is derived from an EMBL/GenBank/DDBJ whole genome shotgun (WGS) entry which is preliminary data.</text>
</comment>
<protein>
    <recommendedName>
        <fullName evidence="3">tetrahydrofolate synthase</fullName>
        <ecNumber evidence="3">6.3.2.17</ecNumber>
    </recommendedName>
    <alternativeName>
        <fullName evidence="9">Tetrahydrofolylpolyglutamate synthase</fullName>
    </alternativeName>
</protein>
<evidence type="ECO:0000259" key="13">
    <source>
        <dbReference type="Pfam" id="PF08245"/>
    </source>
</evidence>
<keyword evidence="4 11" id="KW-0436">Ligase</keyword>
<dbReference type="PROSITE" id="PS01011">
    <property type="entry name" value="FOLYLPOLYGLU_SYNT_1"/>
    <property type="match status" value="1"/>
</dbReference>
<dbReference type="InterPro" id="IPR013221">
    <property type="entry name" value="Mur_ligase_cen"/>
</dbReference>
<evidence type="ECO:0000259" key="12">
    <source>
        <dbReference type="Pfam" id="PF02875"/>
    </source>
</evidence>
<dbReference type="InterPro" id="IPR001645">
    <property type="entry name" value="Folylpolyglutamate_synth"/>
</dbReference>
<dbReference type="InterPro" id="IPR018109">
    <property type="entry name" value="Folylpolyglutamate_synth_CS"/>
</dbReference>
<evidence type="ECO:0000256" key="8">
    <source>
        <dbReference type="ARBA" id="ARBA00022842"/>
    </source>
</evidence>
<evidence type="ECO:0000256" key="11">
    <source>
        <dbReference type="PIRNR" id="PIRNR001563"/>
    </source>
</evidence>
<dbReference type="InterPro" id="IPR036615">
    <property type="entry name" value="Mur_ligase_C_dom_sf"/>
</dbReference>
<organism evidence="14 15">
    <name type="scientific">Eiseniibacteriota bacterium</name>
    <dbReference type="NCBI Taxonomy" id="2212470"/>
    <lineage>
        <taxon>Bacteria</taxon>
        <taxon>Candidatus Eiseniibacteriota</taxon>
    </lineage>
</organism>
<dbReference type="Gene3D" id="3.90.190.20">
    <property type="entry name" value="Mur ligase, C-terminal domain"/>
    <property type="match status" value="1"/>
</dbReference>
<dbReference type="PANTHER" id="PTHR11136:SF0">
    <property type="entry name" value="DIHYDROFOLATE SYNTHETASE-RELATED"/>
    <property type="match status" value="1"/>
</dbReference>
<comment type="catalytic activity">
    <reaction evidence="10">
        <text>(6S)-5,6,7,8-tetrahydrofolyl-(gamma-L-Glu)(n) + L-glutamate + ATP = (6S)-5,6,7,8-tetrahydrofolyl-(gamma-L-Glu)(n+1) + ADP + phosphate + H(+)</text>
        <dbReference type="Rhea" id="RHEA:10580"/>
        <dbReference type="Rhea" id="RHEA-COMP:14738"/>
        <dbReference type="Rhea" id="RHEA-COMP:14740"/>
        <dbReference type="ChEBI" id="CHEBI:15378"/>
        <dbReference type="ChEBI" id="CHEBI:29985"/>
        <dbReference type="ChEBI" id="CHEBI:30616"/>
        <dbReference type="ChEBI" id="CHEBI:43474"/>
        <dbReference type="ChEBI" id="CHEBI:141005"/>
        <dbReference type="ChEBI" id="CHEBI:456216"/>
        <dbReference type="EC" id="6.3.2.17"/>
    </reaction>
</comment>
<comment type="cofactor">
    <cofactor evidence="1">
        <name>Mg(2+)</name>
        <dbReference type="ChEBI" id="CHEBI:18420"/>
    </cofactor>
</comment>
<proteinExistence type="inferred from homology"/>
<dbReference type="Proteomes" id="UP000777784">
    <property type="component" value="Unassembled WGS sequence"/>
</dbReference>
<dbReference type="PANTHER" id="PTHR11136">
    <property type="entry name" value="FOLYLPOLYGLUTAMATE SYNTHASE-RELATED"/>
    <property type="match status" value="1"/>
</dbReference>
<dbReference type="InterPro" id="IPR004101">
    <property type="entry name" value="Mur_ligase_C"/>
</dbReference>
<reference evidence="14" key="1">
    <citation type="submission" date="2021-05" db="EMBL/GenBank/DDBJ databases">
        <title>Energy efficiency and biological interactions define the core microbiome of deep oligotrophic groundwater.</title>
        <authorList>
            <person name="Mehrshad M."/>
            <person name="Lopez-Fernandez M."/>
            <person name="Bell E."/>
            <person name="Bernier-Latmani R."/>
            <person name="Bertilsson S."/>
            <person name="Dopson M."/>
        </authorList>
    </citation>
    <scope>NUCLEOTIDE SEQUENCE</scope>
    <source>
        <strain evidence="14">Modern_marine.mb.64</strain>
    </source>
</reference>
<evidence type="ECO:0000313" key="14">
    <source>
        <dbReference type="EMBL" id="MBU2689678.1"/>
    </source>
</evidence>
<keyword evidence="7 11" id="KW-0067">ATP-binding</keyword>
<dbReference type="EMBL" id="JAHJDP010000012">
    <property type="protein sequence ID" value="MBU2689678.1"/>
    <property type="molecule type" value="Genomic_DNA"/>
</dbReference>
<name>A0A948WB63_UNCEI</name>
<dbReference type="PROSITE" id="PS01012">
    <property type="entry name" value="FOLYLPOLYGLU_SYNT_2"/>
    <property type="match status" value="1"/>
</dbReference>
<comment type="similarity">
    <text evidence="2 11">Belongs to the folylpolyglutamate synthase family.</text>
</comment>
<dbReference type="EC" id="6.3.2.17" evidence="3"/>
<dbReference type="InterPro" id="IPR036565">
    <property type="entry name" value="Mur-like_cat_sf"/>
</dbReference>
<evidence type="ECO:0000256" key="4">
    <source>
        <dbReference type="ARBA" id="ARBA00022598"/>
    </source>
</evidence>
<gene>
    <name evidence="14" type="ORF">KJ970_02045</name>
</gene>
<dbReference type="FunFam" id="3.40.1190.10:FF:000011">
    <property type="entry name" value="Folylpolyglutamate synthase/dihydrofolate synthase"/>
    <property type="match status" value="1"/>
</dbReference>
<accession>A0A948WB63</accession>
<keyword evidence="8" id="KW-0460">Magnesium</keyword>
<dbReference type="AlphaFoldDB" id="A0A948WB63"/>
<dbReference type="GO" id="GO:0005737">
    <property type="term" value="C:cytoplasm"/>
    <property type="evidence" value="ECO:0007669"/>
    <property type="project" value="TreeGrafter"/>
</dbReference>
<dbReference type="Pfam" id="PF08245">
    <property type="entry name" value="Mur_ligase_M"/>
    <property type="match status" value="1"/>
</dbReference>
<dbReference type="SUPFAM" id="SSF53623">
    <property type="entry name" value="MurD-like peptide ligases, catalytic domain"/>
    <property type="match status" value="1"/>
</dbReference>
<evidence type="ECO:0000256" key="7">
    <source>
        <dbReference type="ARBA" id="ARBA00022840"/>
    </source>
</evidence>
<dbReference type="NCBIfam" id="TIGR01499">
    <property type="entry name" value="folC"/>
    <property type="match status" value="1"/>
</dbReference>
<keyword evidence="5" id="KW-0479">Metal-binding</keyword>
<evidence type="ECO:0000256" key="9">
    <source>
        <dbReference type="ARBA" id="ARBA00030592"/>
    </source>
</evidence>
<evidence type="ECO:0000256" key="6">
    <source>
        <dbReference type="ARBA" id="ARBA00022741"/>
    </source>
</evidence>
<dbReference type="GO" id="GO:0004326">
    <property type="term" value="F:tetrahydrofolylpolyglutamate synthase activity"/>
    <property type="evidence" value="ECO:0007669"/>
    <property type="project" value="UniProtKB-EC"/>
</dbReference>
<dbReference type="GO" id="GO:0046872">
    <property type="term" value="F:metal ion binding"/>
    <property type="evidence" value="ECO:0007669"/>
    <property type="project" value="UniProtKB-KW"/>
</dbReference>
<feature type="domain" description="Mur ligase C-terminal" evidence="12">
    <location>
        <begin position="296"/>
        <end position="414"/>
    </location>
</feature>
<sequence length="440" mass="48197">MTYDEALDRLYTLEHSGIKLGLSRIQSALRDLGSPQNAFASVHIAGTNGKGSTSAMMAGVLRSCGLRTGLYTSPHIRDFRERIRIDGRMAAPGWIIEGLETIWPAVERNSLSFFEAATCLAFWIFVQQGVRIAVLEVGLGGRLDATNVVTPQLAIITSLSIDHQKTLGASLAEIAGEKAGILKPGVELILAGCPKEARDTVLSVALERGVPVQLDREALAVRDLQLHPRSTQWRSIRKGEDLPAWLDGCWEIPMAGAHQVENARMVLLGAALLQKQGWPLTEAGIRTGLRSTHWPGRLEVLLPQYPILLDVAHNPEGGRRLVRALNRWPELGKARWIVGMVKGKDHKNFLHQLSRAGGRFHFCSPEHPRCVPTEVLAEAAEGLNYTMHPSVEDALNCALEERGDDEICVVSGSFFTMDEACRALGIGPRESLQESVEVTL</sequence>
<evidence type="ECO:0000256" key="1">
    <source>
        <dbReference type="ARBA" id="ARBA00001946"/>
    </source>
</evidence>
<feature type="domain" description="Mur ligase central" evidence="13">
    <location>
        <begin position="44"/>
        <end position="267"/>
    </location>
</feature>
<dbReference type="PIRSF" id="PIRSF001563">
    <property type="entry name" value="Folylpolyglu_synth"/>
    <property type="match status" value="1"/>
</dbReference>
<evidence type="ECO:0000256" key="10">
    <source>
        <dbReference type="ARBA" id="ARBA00047493"/>
    </source>
</evidence>
<evidence type="ECO:0000313" key="15">
    <source>
        <dbReference type="Proteomes" id="UP000777784"/>
    </source>
</evidence>
<dbReference type="Pfam" id="PF02875">
    <property type="entry name" value="Mur_ligase_C"/>
    <property type="match status" value="1"/>
</dbReference>
<dbReference type="Gene3D" id="3.40.1190.10">
    <property type="entry name" value="Mur-like, catalytic domain"/>
    <property type="match status" value="1"/>
</dbReference>
<dbReference type="SUPFAM" id="SSF53244">
    <property type="entry name" value="MurD-like peptide ligases, peptide-binding domain"/>
    <property type="match status" value="1"/>
</dbReference>
<evidence type="ECO:0000256" key="3">
    <source>
        <dbReference type="ARBA" id="ARBA00013025"/>
    </source>
</evidence>